<name>A0A4Y8LBA4_9BACT</name>
<dbReference type="OrthoDB" id="997393at2"/>
<keyword evidence="3" id="KW-1185">Reference proteome</keyword>
<dbReference type="Proteomes" id="UP000297861">
    <property type="component" value="Unassembled WGS sequence"/>
</dbReference>
<keyword evidence="1" id="KW-0812">Transmembrane</keyword>
<protein>
    <submittedName>
        <fullName evidence="2">Uncharacterized protein</fullName>
    </submittedName>
</protein>
<proteinExistence type="predicted"/>
<accession>A0A4Y8LBA4</accession>
<gene>
    <name evidence="2" type="ORF">E2605_03985</name>
</gene>
<dbReference type="RefSeq" id="WP_134435577.1">
    <property type="nucleotide sequence ID" value="NZ_AP028867.1"/>
</dbReference>
<dbReference type="AlphaFoldDB" id="A0A4Y8LBA4"/>
<organism evidence="2 3">
    <name type="scientific">Dysgonomonas capnocytophagoides</name>
    <dbReference type="NCBI Taxonomy" id="45254"/>
    <lineage>
        <taxon>Bacteria</taxon>
        <taxon>Pseudomonadati</taxon>
        <taxon>Bacteroidota</taxon>
        <taxon>Bacteroidia</taxon>
        <taxon>Bacteroidales</taxon>
        <taxon>Dysgonomonadaceae</taxon>
        <taxon>Dysgonomonas</taxon>
    </lineage>
</organism>
<feature type="transmembrane region" description="Helical" evidence="1">
    <location>
        <begin position="73"/>
        <end position="95"/>
    </location>
</feature>
<evidence type="ECO:0000256" key="1">
    <source>
        <dbReference type="SAM" id="Phobius"/>
    </source>
</evidence>
<feature type="transmembrane region" description="Helical" evidence="1">
    <location>
        <begin position="40"/>
        <end position="61"/>
    </location>
</feature>
<dbReference type="EMBL" id="SOML01000002">
    <property type="protein sequence ID" value="TFD97786.1"/>
    <property type="molecule type" value="Genomic_DNA"/>
</dbReference>
<comment type="caution">
    <text evidence="2">The sequence shown here is derived from an EMBL/GenBank/DDBJ whole genome shotgun (WGS) entry which is preliminary data.</text>
</comment>
<dbReference type="STRING" id="1121485.GCA_000426485_03333"/>
<feature type="transmembrane region" description="Helical" evidence="1">
    <location>
        <begin position="152"/>
        <end position="173"/>
    </location>
</feature>
<evidence type="ECO:0000313" key="2">
    <source>
        <dbReference type="EMBL" id="TFD97786.1"/>
    </source>
</evidence>
<evidence type="ECO:0000313" key="3">
    <source>
        <dbReference type="Proteomes" id="UP000297861"/>
    </source>
</evidence>
<sequence>MDLDNLKKVWNENQIELPSVSDDKILSILKGKGKTALYKLYIWELIGAIIFLPLIIAPFIHNKFFILFQYSKFSQYFLMSFCILGFLWQLYKILILKKVDLKNNSIIMSYKYICRYKLCINIEVFVSLLFISVFMISFFYPLSGSIPDEKRYLIYIIVSVWFVIMLALMWLVYKKFYRKQIRKIEESIMEIQDFEKDN</sequence>
<reference evidence="2 3" key="1">
    <citation type="submission" date="2019-03" db="EMBL/GenBank/DDBJ databases">
        <title>San Antonio Military Medical Center submission to MRSN (WRAIR), pending publication.</title>
        <authorList>
            <person name="Blyth D.M."/>
            <person name="Mccarthy S.L."/>
            <person name="Schall S.E."/>
            <person name="Stam J.A."/>
            <person name="Ong A.C."/>
            <person name="Mcgann P.T."/>
        </authorList>
    </citation>
    <scope>NUCLEOTIDE SEQUENCE [LARGE SCALE GENOMIC DNA]</scope>
    <source>
        <strain evidence="2 3">MRSN571793</strain>
    </source>
</reference>
<keyword evidence="1" id="KW-1133">Transmembrane helix</keyword>
<feature type="transmembrane region" description="Helical" evidence="1">
    <location>
        <begin position="116"/>
        <end position="140"/>
    </location>
</feature>
<keyword evidence="1" id="KW-0472">Membrane</keyword>